<gene>
    <name evidence="1" type="ORF">Amac_055800</name>
</gene>
<dbReference type="EMBL" id="BLAE01000034">
    <property type="protein sequence ID" value="GES11983.1"/>
    <property type="molecule type" value="Genomic_DNA"/>
</dbReference>
<dbReference type="InterPro" id="IPR011990">
    <property type="entry name" value="TPR-like_helical_dom_sf"/>
</dbReference>
<evidence type="ECO:0000313" key="1">
    <source>
        <dbReference type="EMBL" id="GES11983.1"/>
    </source>
</evidence>
<sequence length="59" mass="6702">MSRQHQATWLANSGNLRQHLGEHSSALEFYRKALQIYDELGDRRSNSEILNETGSASRA</sequence>
<protein>
    <submittedName>
        <fullName evidence="1">Uncharacterized protein</fullName>
    </submittedName>
</protein>
<proteinExistence type="predicted"/>
<name>A0A5M3WZV2_9ACTN</name>
<comment type="caution">
    <text evidence="1">The sequence shown here is derived from an EMBL/GenBank/DDBJ whole genome shotgun (WGS) entry which is preliminary data.</text>
</comment>
<reference evidence="1 2" key="1">
    <citation type="submission" date="2019-10" db="EMBL/GenBank/DDBJ databases">
        <title>Whole genome shotgun sequence of Acrocarpospora macrocephala NBRC 16266.</title>
        <authorList>
            <person name="Ichikawa N."/>
            <person name="Kimura A."/>
            <person name="Kitahashi Y."/>
            <person name="Komaki H."/>
            <person name="Oguchi A."/>
        </authorList>
    </citation>
    <scope>NUCLEOTIDE SEQUENCE [LARGE SCALE GENOMIC DNA]</scope>
    <source>
        <strain evidence="1 2">NBRC 16266</strain>
    </source>
</reference>
<accession>A0A5M3WZV2</accession>
<evidence type="ECO:0000313" key="2">
    <source>
        <dbReference type="Proteomes" id="UP000331127"/>
    </source>
</evidence>
<dbReference type="SUPFAM" id="SSF48452">
    <property type="entry name" value="TPR-like"/>
    <property type="match status" value="1"/>
</dbReference>
<dbReference type="Proteomes" id="UP000331127">
    <property type="component" value="Unassembled WGS sequence"/>
</dbReference>
<dbReference type="Gene3D" id="1.25.40.10">
    <property type="entry name" value="Tetratricopeptide repeat domain"/>
    <property type="match status" value="1"/>
</dbReference>
<keyword evidence="2" id="KW-1185">Reference proteome</keyword>
<organism evidence="1 2">
    <name type="scientific">Acrocarpospora macrocephala</name>
    <dbReference type="NCBI Taxonomy" id="150177"/>
    <lineage>
        <taxon>Bacteria</taxon>
        <taxon>Bacillati</taxon>
        <taxon>Actinomycetota</taxon>
        <taxon>Actinomycetes</taxon>
        <taxon>Streptosporangiales</taxon>
        <taxon>Streptosporangiaceae</taxon>
        <taxon>Acrocarpospora</taxon>
    </lineage>
</organism>
<dbReference type="AlphaFoldDB" id="A0A5M3WZV2"/>